<keyword evidence="3" id="KW-1185">Reference proteome</keyword>
<feature type="compositionally biased region" description="Low complexity" evidence="1">
    <location>
        <begin position="123"/>
        <end position="173"/>
    </location>
</feature>
<sequence length="218" mass="23907">MWNILLATEEAAKTLERIFLTTNILRLETEYTGTKKSRAVHIYHQRPFGGLLLGLRSRGWVVLYQVRYPTREHPKVDATKKIPCGRGEWTEVVNKGTKQTTPSPQQDVLGKVAVKPTQKQVKLQQQQQWTKQSRSSNNRRLSRSVSISIISDSKSCRNSSSSSSSSEGKMPSSRHNNNSIGMESSQSRNVSKANKTGAAAAAESGPGAPLEASITAAA</sequence>
<dbReference type="Proteomes" id="UP000597762">
    <property type="component" value="Unassembled WGS sequence"/>
</dbReference>
<feature type="compositionally biased region" description="Polar residues" evidence="1">
    <location>
        <begin position="174"/>
        <end position="194"/>
    </location>
</feature>
<comment type="caution">
    <text evidence="2">The sequence shown here is derived from an EMBL/GenBank/DDBJ whole genome shotgun (WGS) entry which is preliminary data.</text>
</comment>
<gene>
    <name evidence="2" type="ORF">SPHA_21385</name>
</gene>
<dbReference type="AlphaFoldDB" id="A0A812BM54"/>
<protein>
    <submittedName>
        <fullName evidence="2">Uncharacterized protein</fullName>
    </submittedName>
</protein>
<feature type="compositionally biased region" description="Low complexity" evidence="1">
    <location>
        <begin position="197"/>
        <end position="212"/>
    </location>
</feature>
<evidence type="ECO:0000313" key="3">
    <source>
        <dbReference type="Proteomes" id="UP000597762"/>
    </source>
</evidence>
<reference evidence="2" key="1">
    <citation type="submission" date="2021-01" db="EMBL/GenBank/DDBJ databases">
        <authorList>
            <person name="Li R."/>
            <person name="Bekaert M."/>
        </authorList>
    </citation>
    <scope>NUCLEOTIDE SEQUENCE</scope>
    <source>
        <strain evidence="2">Farmed</strain>
    </source>
</reference>
<proteinExistence type="predicted"/>
<name>A0A812BM54_ACAPH</name>
<dbReference type="EMBL" id="CAHIKZ030000784">
    <property type="protein sequence ID" value="CAE1238556.1"/>
    <property type="molecule type" value="Genomic_DNA"/>
</dbReference>
<evidence type="ECO:0000313" key="2">
    <source>
        <dbReference type="EMBL" id="CAE1238556.1"/>
    </source>
</evidence>
<feature type="region of interest" description="Disordered" evidence="1">
    <location>
        <begin position="123"/>
        <end position="218"/>
    </location>
</feature>
<accession>A0A812BM54</accession>
<organism evidence="2 3">
    <name type="scientific">Acanthosepion pharaonis</name>
    <name type="common">Pharaoh cuttlefish</name>
    <name type="synonym">Sepia pharaonis</name>
    <dbReference type="NCBI Taxonomy" id="158019"/>
    <lineage>
        <taxon>Eukaryota</taxon>
        <taxon>Metazoa</taxon>
        <taxon>Spiralia</taxon>
        <taxon>Lophotrochozoa</taxon>
        <taxon>Mollusca</taxon>
        <taxon>Cephalopoda</taxon>
        <taxon>Coleoidea</taxon>
        <taxon>Decapodiformes</taxon>
        <taxon>Sepiida</taxon>
        <taxon>Sepiina</taxon>
        <taxon>Sepiidae</taxon>
        <taxon>Acanthosepion</taxon>
    </lineage>
</organism>
<evidence type="ECO:0000256" key="1">
    <source>
        <dbReference type="SAM" id="MobiDB-lite"/>
    </source>
</evidence>